<name>A0A1W2DPY0_9BACT</name>
<reference evidence="18 19" key="1">
    <citation type="submission" date="2017-04" db="EMBL/GenBank/DDBJ databases">
        <authorList>
            <person name="Afonso C.L."/>
            <person name="Miller P.J."/>
            <person name="Scott M.A."/>
            <person name="Spackman E."/>
            <person name="Goraichik I."/>
            <person name="Dimitrov K.M."/>
            <person name="Suarez D.L."/>
            <person name="Swayne D.E."/>
        </authorList>
    </citation>
    <scope>NUCLEOTIDE SEQUENCE [LARGE SCALE GENOMIC DNA]</scope>
    <source>
        <strain evidence="18 19">DSM 3385</strain>
    </source>
</reference>
<evidence type="ECO:0000256" key="5">
    <source>
        <dbReference type="ARBA" id="ARBA00022597"/>
    </source>
</evidence>
<keyword evidence="4" id="KW-1134">Transmembrane beta strand</keyword>
<evidence type="ECO:0000256" key="11">
    <source>
        <dbReference type="ARBA" id="ARBA00023136"/>
    </source>
</evidence>
<evidence type="ECO:0000256" key="10">
    <source>
        <dbReference type="ARBA" id="ARBA00023114"/>
    </source>
</evidence>
<keyword evidence="11" id="KW-0472">Membrane</keyword>
<dbReference type="AlphaFoldDB" id="A0A1W2DPY0"/>
<evidence type="ECO:0000259" key="16">
    <source>
        <dbReference type="Pfam" id="PF10531"/>
    </source>
</evidence>
<comment type="similarity">
    <text evidence="2">Belongs to the BexD/CtrA/VexA family.</text>
</comment>
<keyword evidence="6" id="KW-0812">Transmembrane</keyword>
<evidence type="ECO:0000313" key="19">
    <source>
        <dbReference type="Proteomes" id="UP000192418"/>
    </source>
</evidence>
<feature type="domain" description="SLBB" evidence="17">
    <location>
        <begin position="310"/>
        <end position="391"/>
    </location>
</feature>
<dbReference type="Proteomes" id="UP000192418">
    <property type="component" value="Unassembled WGS sequence"/>
</dbReference>
<keyword evidence="8" id="KW-0625">Polysaccharide transport</keyword>
<keyword evidence="13" id="KW-0998">Cell outer membrane</keyword>
<dbReference type="Gene3D" id="3.10.560.10">
    <property type="entry name" value="Outer membrane lipoprotein wza domain like"/>
    <property type="match status" value="2"/>
</dbReference>
<dbReference type="Pfam" id="PF22461">
    <property type="entry name" value="SLBB_2"/>
    <property type="match status" value="1"/>
</dbReference>
<dbReference type="GO" id="GO:0006811">
    <property type="term" value="P:monoatomic ion transport"/>
    <property type="evidence" value="ECO:0007669"/>
    <property type="project" value="UniProtKB-KW"/>
</dbReference>
<evidence type="ECO:0000256" key="14">
    <source>
        <dbReference type="ARBA" id="ARBA00023288"/>
    </source>
</evidence>
<comment type="subcellular location">
    <subcellularLocation>
        <location evidence="1">Cell outer membrane</location>
        <topology evidence="1">Multi-pass membrane protein</topology>
    </subcellularLocation>
</comment>
<keyword evidence="3" id="KW-0813">Transport</keyword>
<dbReference type="GO" id="GO:0015159">
    <property type="term" value="F:polysaccharide transmembrane transporter activity"/>
    <property type="evidence" value="ECO:0007669"/>
    <property type="project" value="InterPro"/>
</dbReference>
<sequence length="438" mass="48648">MIIGHHQKKSYTPRKDFKKSCPVPVRSGPCLLEAEIKKRNMLEGKTTHCQCKKGLDFIFLLVILCCFFTACADIEPKVQAPLPPDPVFEVDDIQASTKFATPEEVKQFSHQATHRAGNAIVIPGLPHGSLGAAPLLHISTIKKNQYVIGPGDVLSLSVWGRPDASSPRMIVGPDGVITVPRIGFIQTKGRTRESVAQEIRGKLTVYYSKPEISFSIDEYHNNKAFVLGRVENPGVVTFPGEGTLLEALSIAGGYSTEAEDTYLTKCSIIRGNHTIIWIDLNELLQNGNMALNARIMNNDVIFIPESQSELVYVMGEVLNPGAYNMTGRLTLLDSLMMAGGPTEDAKKSKLYLIRKTADNTGEVREIDLQHILTNADFSQNYIMKDNDILYVSEKSISRFNYALRKIFPSLEIIELGTNVMENFGAMQKVRDKIWGKDE</sequence>
<evidence type="ECO:0000256" key="4">
    <source>
        <dbReference type="ARBA" id="ARBA00022452"/>
    </source>
</evidence>
<dbReference type="GO" id="GO:0009279">
    <property type="term" value="C:cell outer membrane"/>
    <property type="evidence" value="ECO:0007669"/>
    <property type="project" value="UniProtKB-SubCell"/>
</dbReference>
<protein>
    <submittedName>
        <fullName evidence="18">Protein involved in polysaccharide export, contains SLBB domain of the beta-grasp fold</fullName>
    </submittedName>
</protein>
<evidence type="ECO:0000259" key="17">
    <source>
        <dbReference type="Pfam" id="PF22461"/>
    </source>
</evidence>
<dbReference type="InterPro" id="IPR049712">
    <property type="entry name" value="Poly_export"/>
</dbReference>
<evidence type="ECO:0000256" key="9">
    <source>
        <dbReference type="ARBA" id="ARBA00023065"/>
    </source>
</evidence>
<dbReference type="STRING" id="1121400.SAMN02746065_11924"/>
<keyword evidence="9" id="KW-0406">Ion transport</keyword>
<dbReference type="GO" id="GO:0015288">
    <property type="term" value="F:porin activity"/>
    <property type="evidence" value="ECO:0007669"/>
    <property type="project" value="UniProtKB-KW"/>
</dbReference>
<evidence type="ECO:0000256" key="12">
    <source>
        <dbReference type="ARBA" id="ARBA00023139"/>
    </source>
</evidence>
<evidence type="ECO:0000259" key="15">
    <source>
        <dbReference type="Pfam" id="PF02563"/>
    </source>
</evidence>
<dbReference type="Pfam" id="PF02563">
    <property type="entry name" value="Poly_export"/>
    <property type="match status" value="1"/>
</dbReference>
<evidence type="ECO:0000313" key="18">
    <source>
        <dbReference type="EMBL" id="SMC99116.1"/>
    </source>
</evidence>
<dbReference type="PANTHER" id="PTHR33619">
    <property type="entry name" value="POLYSACCHARIDE EXPORT PROTEIN GFCE-RELATED"/>
    <property type="match status" value="1"/>
</dbReference>
<gene>
    <name evidence="18" type="ORF">SAMN02746065_11924</name>
</gene>
<dbReference type="OrthoDB" id="193635at2"/>
<evidence type="ECO:0000256" key="8">
    <source>
        <dbReference type="ARBA" id="ARBA00023047"/>
    </source>
</evidence>
<accession>A0A1W2DPY0</accession>
<feature type="domain" description="Soluble ligand binding" evidence="16">
    <location>
        <begin position="224"/>
        <end position="270"/>
    </location>
</feature>
<dbReference type="InterPro" id="IPR019554">
    <property type="entry name" value="Soluble_ligand-bd"/>
</dbReference>
<evidence type="ECO:0000256" key="1">
    <source>
        <dbReference type="ARBA" id="ARBA00004571"/>
    </source>
</evidence>
<dbReference type="GO" id="GO:0046930">
    <property type="term" value="C:pore complex"/>
    <property type="evidence" value="ECO:0007669"/>
    <property type="project" value="UniProtKB-KW"/>
</dbReference>
<evidence type="ECO:0000256" key="6">
    <source>
        <dbReference type="ARBA" id="ARBA00022692"/>
    </source>
</evidence>
<dbReference type="PANTHER" id="PTHR33619:SF3">
    <property type="entry name" value="POLYSACCHARIDE EXPORT PROTEIN GFCE-RELATED"/>
    <property type="match status" value="1"/>
</dbReference>
<dbReference type="InterPro" id="IPR003715">
    <property type="entry name" value="Poly_export_N"/>
</dbReference>
<keyword evidence="19" id="KW-1185">Reference proteome</keyword>
<dbReference type="EMBL" id="FWXY01000019">
    <property type="protein sequence ID" value="SMC99116.1"/>
    <property type="molecule type" value="Genomic_DNA"/>
</dbReference>
<evidence type="ECO:0000256" key="2">
    <source>
        <dbReference type="ARBA" id="ARBA00009450"/>
    </source>
</evidence>
<keyword evidence="12" id="KW-0564">Palmitate</keyword>
<feature type="domain" description="Polysaccharide export protein N-terminal" evidence="15">
    <location>
        <begin position="143"/>
        <end position="215"/>
    </location>
</feature>
<dbReference type="InterPro" id="IPR054765">
    <property type="entry name" value="SLBB_dom"/>
</dbReference>
<evidence type="ECO:0000256" key="7">
    <source>
        <dbReference type="ARBA" id="ARBA00022729"/>
    </source>
</evidence>
<keyword evidence="14" id="KW-0449">Lipoprotein</keyword>
<evidence type="ECO:0000256" key="3">
    <source>
        <dbReference type="ARBA" id="ARBA00022448"/>
    </source>
</evidence>
<proteinExistence type="inferred from homology"/>
<keyword evidence="10" id="KW-0626">Porin</keyword>
<keyword evidence="5" id="KW-0762">Sugar transport</keyword>
<evidence type="ECO:0000256" key="13">
    <source>
        <dbReference type="ARBA" id="ARBA00023237"/>
    </source>
</evidence>
<dbReference type="Pfam" id="PF10531">
    <property type="entry name" value="SLBB"/>
    <property type="match status" value="1"/>
</dbReference>
<organism evidence="18 19">
    <name type="scientific">Desulfocicer vacuolatum DSM 3385</name>
    <dbReference type="NCBI Taxonomy" id="1121400"/>
    <lineage>
        <taxon>Bacteria</taxon>
        <taxon>Pseudomonadati</taxon>
        <taxon>Thermodesulfobacteriota</taxon>
        <taxon>Desulfobacteria</taxon>
        <taxon>Desulfobacterales</taxon>
        <taxon>Desulfobacteraceae</taxon>
        <taxon>Desulfocicer</taxon>
    </lineage>
</organism>
<keyword evidence="7" id="KW-0732">Signal</keyword>